<evidence type="ECO:0000313" key="2">
    <source>
        <dbReference type="Proteomes" id="UP001164746"/>
    </source>
</evidence>
<sequence>MSGIANVGNILTRKRCIAKCILYFVGTSLQASVTMSLIKESRMNLGPYGNVPIYSRYLFIRQHRLWIKETRKQLGLGQKPKLSLREDFVCHLHCFLSHVWHDMHRLLWRTLETH</sequence>
<proteinExistence type="predicted"/>
<gene>
    <name evidence="1" type="ORF">MAR_011529</name>
</gene>
<name>A0ABY7FUB9_MYAAR</name>
<keyword evidence="2" id="KW-1185">Reference proteome</keyword>
<organism evidence="1 2">
    <name type="scientific">Mya arenaria</name>
    <name type="common">Soft-shell clam</name>
    <dbReference type="NCBI Taxonomy" id="6604"/>
    <lineage>
        <taxon>Eukaryota</taxon>
        <taxon>Metazoa</taxon>
        <taxon>Spiralia</taxon>
        <taxon>Lophotrochozoa</taxon>
        <taxon>Mollusca</taxon>
        <taxon>Bivalvia</taxon>
        <taxon>Autobranchia</taxon>
        <taxon>Heteroconchia</taxon>
        <taxon>Euheterodonta</taxon>
        <taxon>Imparidentia</taxon>
        <taxon>Neoheterodontei</taxon>
        <taxon>Myida</taxon>
        <taxon>Myoidea</taxon>
        <taxon>Myidae</taxon>
        <taxon>Mya</taxon>
    </lineage>
</organism>
<dbReference type="Proteomes" id="UP001164746">
    <property type="component" value="Chromosome 14"/>
</dbReference>
<protein>
    <submittedName>
        <fullName evidence="1">Uncharacterized protein</fullName>
    </submittedName>
</protein>
<dbReference type="EMBL" id="CP111025">
    <property type="protein sequence ID" value="WAR25825.1"/>
    <property type="molecule type" value="Genomic_DNA"/>
</dbReference>
<evidence type="ECO:0000313" key="1">
    <source>
        <dbReference type="EMBL" id="WAR25825.1"/>
    </source>
</evidence>
<reference evidence="1" key="1">
    <citation type="submission" date="2022-11" db="EMBL/GenBank/DDBJ databases">
        <title>Centuries of genome instability and evolution in soft-shell clam transmissible cancer (bioRxiv).</title>
        <authorList>
            <person name="Hart S.F.M."/>
            <person name="Yonemitsu M.A."/>
            <person name="Giersch R.M."/>
            <person name="Beal B.F."/>
            <person name="Arriagada G."/>
            <person name="Davis B.W."/>
            <person name="Ostrander E.A."/>
            <person name="Goff S.P."/>
            <person name="Metzger M.J."/>
        </authorList>
    </citation>
    <scope>NUCLEOTIDE SEQUENCE</scope>
    <source>
        <strain evidence="1">MELC-2E11</strain>
        <tissue evidence="1">Siphon/mantle</tissue>
    </source>
</reference>
<accession>A0ABY7FUB9</accession>